<keyword evidence="2" id="KW-1185">Reference proteome</keyword>
<comment type="caution">
    <text evidence="1">The sequence shown here is derived from an EMBL/GenBank/DDBJ whole genome shotgun (WGS) entry which is preliminary data.</text>
</comment>
<name>A0A835TEV6_9ROSI</name>
<evidence type="ECO:0000313" key="1">
    <source>
        <dbReference type="EMBL" id="KAF9686655.1"/>
    </source>
</evidence>
<dbReference type="OrthoDB" id="10378848at2759"/>
<reference evidence="1 2" key="1">
    <citation type="submission" date="2020-10" db="EMBL/GenBank/DDBJ databases">
        <title>Plant Genome Project.</title>
        <authorList>
            <person name="Zhang R.-G."/>
        </authorList>
    </citation>
    <scope>NUCLEOTIDE SEQUENCE [LARGE SCALE GENOMIC DNA]</scope>
    <source>
        <strain evidence="1">FAFU-HL-1</strain>
        <tissue evidence="1">Leaf</tissue>
    </source>
</reference>
<dbReference type="EMBL" id="JADGMS010000002">
    <property type="protein sequence ID" value="KAF9686655.1"/>
    <property type="molecule type" value="Genomic_DNA"/>
</dbReference>
<proteinExistence type="predicted"/>
<evidence type="ECO:0000313" key="2">
    <source>
        <dbReference type="Proteomes" id="UP000657918"/>
    </source>
</evidence>
<accession>A0A835TEV6</accession>
<gene>
    <name evidence="1" type="ORF">SADUNF_Sadunf02G0011900</name>
</gene>
<organism evidence="1 2">
    <name type="scientific">Salix dunnii</name>
    <dbReference type="NCBI Taxonomy" id="1413687"/>
    <lineage>
        <taxon>Eukaryota</taxon>
        <taxon>Viridiplantae</taxon>
        <taxon>Streptophyta</taxon>
        <taxon>Embryophyta</taxon>
        <taxon>Tracheophyta</taxon>
        <taxon>Spermatophyta</taxon>
        <taxon>Magnoliopsida</taxon>
        <taxon>eudicotyledons</taxon>
        <taxon>Gunneridae</taxon>
        <taxon>Pentapetalae</taxon>
        <taxon>rosids</taxon>
        <taxon>fabids</taxon>
        <taxon>Malpighiales</taxon>
        <taxon>Salicaceae</taxon>
        <taxon>Saliceae</taxon>
        <taxon>Salix</taxon>
    </lineage>
</organism>
<dbReference type="AlphaFoldDB" id="A0A835TEV6"/>
<sequence>MFTTTSDDGDAATMTLGGVVGYQGMHGKTQMPKPSKGTLEKPFFMLKLSRDRTAAFPSIMIGHAQLALIRA</sequence>
<protein>
    <submittedName>
        <fullName evidence="1">Uncharacterized protein</fullName>
    </submittedName>
</protein>
<dbReference type="Proteomes" id="UP000657918">
    <property type="component" value="Unassembled WGS sequence"/>
</dbReference>